<dbReference type="EMBL" id="JAAGWH010000063">
    <property type="protein sequence ID" value="NEK96378.1"/>
    <property type="molecule type" value="Genomic_DNA"/>
</dbReference>
<dbReference type="SUPFAM" id="SSF55781">
    <property type="entry name" value="GAF domain-like"/>
    <property type="match status" value="1"/>
</dbReference>
<keyword evidence="2" id="KW-0418">Kinase</keyword>
<dbReference type="Gene3D" id="1.10.10.10">
    <property type="entry name" value="Winged helix-like DNA-binding domain superfamily/Winged helix DNA-binding domain"/>
    <property type="match status" value="1"/>
</dbReference>
<evidence type="ECO:0000256" key="2">
    <source>
        <dbReference type="ARBA" id="ARBA00022777"/>
    </source>
</evidence>
<name>A0A6P0HBK2_9ACTN</name>
<dbReference type="AlphaFoldDB" id="A0A6P0HBK2"/>
<evidence type="ECO:0000256" key="3">
    <source>
        <dbReference type="ARBA" id="ARBA00023015"/>
    </source>
</evidence>
<evidence type="ECO:0000313" key="7">
    <source>
        <dbReference type="EMBL" id="NEN53278.1"/>
    </source>
</evidence>
<dbReference type="GO" id="GO:0003723">
    <property type="term" value="F:RNA binding"/>
    <property type="evidence" value="ECO:0007669"/>
    <property type="project" value="InterPro"/>
</dbReference>
<keyword evidence="4" id="KW-0804">Transcription</keyword>
<dbReference type="InterPro" id="IPR036388">
    <property type="entry name" value="WH-like_DNA-bd_sf"/>
</dbReference>
<reference evidence="6 8" key="1">
    <citation type="submission" date="2020-01" db="EMBL/GenBank/DDBJ databases">
        <title>the WGS Modestobacter muralis CPCC 204518.</title>
        <authorList>
            <person name="Jiang Z."/>
        </authorList>
    </citation>
    <scope>NUCLEOTIDE SEQUENCE [LARGE SCALE GENOMIC DNA]</scope>
    <source>
        <strain evidence="6 8">DSM 100205</strain>
    </source>
</reference>
<dbReference type="Pfam" id="PF03861">
    <property type="entry name" value="ANTAR"/>
    <property type="match status" value="1"/>
</dbReference>
<evidence type="ECO:0000313" key="6">
    <source>
        <dbReference type="EMBL" id="NEK96378.1"/>
    </source>
</evidence>
<dbReference type="Proteomes" id="UP000471152">
    <property type="component" value="Unassembled WGS sequence"/>
</dbReference>
<dbReference type="Pfam" id="PF13185">
    <property type="entry name" value="GAF_2"/>
    <property type="match status" value="1"/>
</dbReference>
<accession>A0A6P0HBK2</accession>
<proteinExistence type="predicted"/>
<feature type="domain" description="ANTAR" evidence="5">
    <location>
        <begin position="170"/>
        <end position="231"/>
    </location>
</feature>
<keyword evidence="8" id="KW-1185">Reference proteome</keyword>
<sequence length="243" mass="26302">MPTPNEPLPAKTDRALQDLSALTLRRHSMDTLLQAVVDATASTLPGHVDSSISVLIGSRPATAVYTGQLALDLDESQYERGHGPCLHAATTGELVEITDARTETRWPDYTPRAVERHALSSLSVPLPMEGLHAGLNIYATEADAFDDATQSAAREFARSAAAAIANMYDYQTARDIAANLELALQSRAVIDQAKGILMERQKLTADQAFQTLAYASQAANVKLRDIADHLVRTGEMPQPPRRS</sequence>
<evidence type="ECO:0000256" key="4">
    <source>
        <dbReference type="ARBA" id="ARBA00023163"/>
    </source>
</evidence>
<gene>
    <name evidence="7" type="ORF">G3R41_20450</name>
    <name evidence="6" type="ORF">GCU67_19735</name>
</gene>
<reference evidence="7 9" key="2">
    <citation type="submission" date="2020-02" db="EMBL/GenBank/DDBJ databases">
        <title>The WGS of Modestobacter muralis DSM 100205.</title>
        <authorList>
            <person name="Jiang Z."/>
        </authorList>
    </citation>
    <scope>NUCLEOTIDE SEQUENCE [LARGE SCALE GENOMIC DNA]</scope>
    <source>
        <strain evidence="7 9">DSM 100205</strain>
    </source>
</reference>
<evidence type="ECO:0000313" key="9">
    <source>
        <dbReference type="Proteomes" id="UP000471152"/>
    </source>
</evidence>
<dbReference type="SUPFAM" id="SSF52172">
    <property type="entry name" value="CheY-like"/>
    <property type="match status" value="1"/>
</dbReference>
<protein>
    <submittedName>
        <fullName evidence="7">GAF and ANTAR domain-containing protein</fullName>
    </submittedName>
</protein>
<dbReference type="RefSeq" id="WP_163613074.1">
    <property type="nucleotide sequence ID" value="NZ_JAAGWB010000066.1"/>
</dbReference>
<evidence type="ECO:0000313" key="8">
    <source>
        <dbReference type="Proteomes" id="UP000468828"/>
    </source>
</evidence>
<dbReference type="Proteomes" id="UP000468828">
    <property type="component" value="Unassembled WGS sequence"/>
</dbReference>
<dbReference type="InterPro" id="IPR012074">
    <property type="entry name" value="GAF_ANTAR"/>
</dbReference>
<organism evidence="7 9">
    <name type="scientific">Modestobacter muralis</name>
    <dbReference type="NCBI Taxonomy" id="1608614"/>
    <lineage>
        <taxon>Bacteria</taxon>
        <taxon>Bacillati</taxon>
        <taxon>Actinomycetota</taxon>
        <taxon>Actinomycetes</taxon>
        <taxon>Geodermatophilales</taxon>
        <taxon>Geodermatophilaceae</taxon>
        <taxon>Modestobacter</taxon>
    </lineage>
</organism>
<dbReference type="InterPro" id="IPR005561">
    <property type="entry name" value="ANTAR"/>
</dbReference>
<comment type="caution">
    <text evidence="7">The sequence shown here is derived from an EMBL/GenBank/DDBJ whole genome shotgun (WGS) entry which is preliminary data.</text>
</comment>
<dbReference type="EMBL" id="JAAGWB010000066">
    <property type="protein sequence ID" value="NEN53278.1"/>
    <property type="molecule type" value="Genomic_DNA"/>
</dbReference>
<keyword evidence="3" id="KW-0805">Transcription regulation</keyword>
<dbReference type="InterPro" id="IPR029016">
    <property type="entry name" value="GAF-like_dom_sf"/>
</dbReference>
<dbReference type="PROSITE" id="PS50921">
    <property type="entry name" value="ANTAR"/>
    <property type="match status" value="1"/>
</dbReference>
<dbReference type="PIRSF" id="PIRSF036625">
    <property type="entry name" value="GAF_ANTAR"/>
    <property type="match status" value="1"/>
</dbReference>
<evidence type="ECO:0000259" key="5">
    <source>
        <dbReference type="PROSITE" id="PS50921"/>
    </source>
</evidence>
<dbReference type="SMART" id="SM01012">
    <property type="entry name" value="ANTAR"/>
    <property type="match status" value="1"/>
</dbReference>
<dbReference type="InterPro" id="IPR011006">
    <property type="entry name" value="CheY-like_superfamily"/>
</dbReference>
<evidence type="ECO:0000256" key="1">
    <source>
        <dbReference type="ARBA" id="ARBA00022679"/>
    </source>
</evidence>
<dbReference type="GO" id="GO:0016301">
    <property type="term" value="F:kinase activity"/>
    <property type="evidence" value="ECO:0007669"/>
    <property type="project" value="UniProtKB-KW"/>
</dbReference>
<dbReference type="Gene3D" id="3.30.450.40">
    <property type="match status" value="1"/>
</dbReference>
<keyword evidence="1" id="KW-0808">Transferase</keyword>
<dbReference type="InterPro" id="IPR003018">
    <property type="entry name" value="GAF"/>
</dbReference>